<dbReference type="Pfam" id="PF01852">
    <property type="entry name" value="START"/>
    <property type="match status" value="1"/>
</dbReference>
<dbReference type="InterPro" id="IPR002913">
    <property type="entry name" value="START_lipid-bd_dom"/>
</dbReference>
<feature type="region of interest" description="Disordered" evidence="2">
    <location>
        <begin position="367"/>
        <end position="386"/>
    </location>
</feature>
<dbReference type="GO" id="GO:0008289">
    <property type="term" value="F:lipid binding"/>
    <property type="evidence" value="ECO:0007669"/>
    <property type="project" value="InterPro"/>
</dbReference>
<feature type="compositionally biased region" description="Polar residues" evidence="2">
    <location>
        <begin position="3168"/>
        <end position="3188"/>
    </location>
</feature>
<feature type="compositionally biased region" description="Polar residues" evidence="2">
    <location>
        <begin position="612"/>
        <end position="621"/>
    </location>
</feature>
<protein>
    <recommendedName>
        <fullName evidence="3">START domain-containing protein</fullName>
    </recommendedName>
</protein>
<feature type="region of interest" description="Disordered" evidence="2">
    <location>
        <begin position="1361"/>
        <end position="1400"/>
    </location>
</feature>
<feature type="region of interest" description="Disordered" evidence="2">
    <location>
        <begin position="298"/>
        <end position="334"/>
    </location>
</feature>
<feature type="region of interest" description="Disordered" evidence="2">
    <location>
        <begin position="1920"/>
        <end position="1948"/>
    </location>
</feature>
<dbReference type="SUPFAM" id="SSF55961">
    <property type="entry name" value="Bet v1-like"/>
    <property type="match status" value="1"/>
</dbReference>
<dbReference type="PANTHER" id="PTHR47117">
    <property type="entry name" value="STAR-RELATED LIPID TRANSFER PROTEIN 9"/>
    <property type="match status" value="1"/>
</dbReference>
<feature type="compositionally biased region" description="Polar residues" evidence="2">
    <location>
        <begin position="110"/>
        <end position="132"/>
    </location>
</feature>
<feature type="compositionally biased region" description="Low complexity" evidence="2">
    <location>
        <begin position="497"/>
        <end position="512"/>
    </location>
</feature>
<feature type="region of interest" description="Disordered" evidence="2">
    <location>
        <begin position="2893"/>
        <end position="2929"/>
    </location>
</feature>
<feature type="compositionally biased region" description="Basic residues" evidence="2">
    <location>
        <begin position="1976"/>
        <end position="1985"/>
    </location>
</feature>
<feature type="compositionally biased region" description="Basic and acidic residues" evidence="2">
    <location>
        <begin position="2555"/>
        <end position="2569"/>
    </location>
</feature>
<dbReference type="OrthoDB" id="3176171at2759"/>
<feature type="region of interest" description="Disordered" evidence="2">
    <location>
        <begin position="2092"/>
        <end position="2138"/>
    </location>
</feature>
<feature type="compositionally biased region" description="Polar residues" evidence="2">
    <location>
        <begin position="1960"/>
        <end position="1969"/>
    </location>
</feature>
<dbReference type="PANTHER" id="PTHR47117:SF1">
    <property type="entry name" value="STAR-RELATED LIPID TRANSFER PROTEIN 9"/>
    <property type="match status" value="1"/>
</dbReference>
<reference evidence="4" key="1">
    <citation type="submission" date="2021-01" db="EMBL/GenBank/DDBJ databases">
        <authorList>
            <person name="Zahm M."/>
            <person name="Roques C."/>
            <person name="Cabau C."/>
            <person name="Klopp C."/>
            <person name="Donnadieu C."/>
            <person name="Jouanno E."/>
            <person name="Lampietro C."/>
            <person name="Louis A."/>
            <person name="Herpin A."/>
            <person name="Echchiki A."/>
            <person name="Berthelot C."/>
            <person name="Parey E."/>
            <person name="Roest-Crollius H."/>
            <person name="Braasch I."/>
            <person name="Postlethwait J."/>
            <person name="Bobe J."/>
            <person name="Montfort J."/>
            <person name="Bouchez O."/>
            <person name="Begum T."/>
            <person name="Mejri S."/>
            <person name="Adams A."/>
            <person name="Chen W.-J."/>
            <person name="Guiguen Y."/>
        </authorList>
    </citation>
    <scope>NUCLEOTIDE SEQUENCE</scope>
    <source>
        <strain evidence="4">YG-15Mar2019-1</strain>
        <tissue evidence="4">Brain</tissue>
    </source>
</reference>
<feature type="domain" description="START" evidence="3">
    <location>
        <begin position="3328"/>
        <end position="3452"/>
    </location>
</feature>
<evidence type="ECO:0000259" key="3">
    <source>
        <dbReference type="PROSITE" id="PS50848"/>
    </source>
</evidence>
<accession>A0A9D3PUU1</accession>
<evidence type="ECO:0000313" key="5">
    <source>
        <dbReference type="Proteomes" id="UP001046870"/>
    </source>
</evidence>
<feature type="compositionally biased region" description="Low complexity" evidence="2">
    <location>
        <begin position="2893"/>
        <end position="2903"/>
    </location>
</feature>
<feature type="region of interest" description="Disordered" evidence="2">
    <location>
        <begin position="3028"/>
        <end position="3062"/>
    </location>
</feature>
<dbReference type="Gene3D" id="3.30.530.20">
    <property type="match status" value="1"/>
</dbReference>
<evidence type="ECO:0000256" key="1">
    <source>
        <dbReference type="SAM" id="Coils"/>
    </source>
</evidence>
<feature type="region of interest" description="Disordered" evidence="2">
    <location>
        <begin position="409"/>
        <end position="440"/>
    </location>
</feature>
<feature type="compositionally biased region" description="Polar residues" evidence="2">
    <location>
        <begin position="1361"/>
        <end position="1392"/>
    </location>
</feature>
<feature type="compositionally biased region" description="Basic and acidic residues" evidence="2">
    <location>
        <begin position="63"/>
        <end position="82"/>
    </location>
</feature>
<feature type="region of interest" description="Disordered" evidence="2">
    <location>
        <begin position="1047"/>
        <end position="1105"/>
    </location>
</feature>
<feature type="compositionally biased region" description="Low complexity" evidence="2">
    <location>
        <begin position="3152"/>
        <end position="3167"/>
    </location>
</feature>
<feature type="compositionally biased region" description="Low complexity" evidence="2">
    <location>
        <begin position="1991"/>
        <end position="2000"/>
    </location>
</feature>
<feature type="compositionally biased region" description="Basic and acidic residues" evidence="2">
    <location>
        <begin position="3050"/>
        <end position="3062"/>
    </location>
</feature>
<dbReference type="Proteomes" id="UP001046870">
    <property type="component" value="Chromosome 13"/>
</dbReference>
<feature type="non-terminal residue" evidence="4">
    <location>
        <position position="1"/>
    </location>
</feature>
<feature type="compositionally biased region" description="Polar residues" evidence="2">
    <location>
        <begin position="2731"/>
        <end position="2750"/>
    </location>
</feature>
<feature type="region of interest" description="Disordered" evidence="2">
    <location>
        <begin position="257"/>
        <end position="281"/>
    </location>
</feature>
<keyword evidence="1" id="KW-0175">Coiled coil</keyword>
<comment type="caution">
    <text evidence="4">The sequence shown here is derived from an EMBL/GenBank/DDBJ whole genome shotgun (WGS) entry which is preliminary data.</text>
</comment>
<keyword evidence="5" id="KW-1185">Reference proteome</keyword>
<feature type="region of interest" description="Disordered" evidence="2">
    <location>
        <begin position="1960"/>
        <end position="2006"/>
    </location>
</feature>
<feature type="region of interest" description="Disordered" evidence="2">
    <location>
        <begin position="2521"/>
        <end position="2573"/>
    </location>
</feature>
<feature type="region of interest" description="Disordered" evidence="2">
    <location>
        <begin position="31"/>
        <end position="148"/>
    </location>
</feature>
<organism evidence="4 5">
    <name type="scientific">Megalops atlanticus</name>
    <name type="common">Tarpon</name>
    <name type="synonym">Clupea gigantea</name>
    <dbReference type="NCBI Taxonomy" id="7932"/>
    <lineage>
        <taxon>Eukaryota</taxon>
        <taxon>Metazoa</taxon>
        <taxon>Chordata</taxon>
        <taxon>Craniata</taxon>
        <taxon>Vertebrata</taxon>
        <taxon>Euteleostomi</taxon>
        <taxon>Actinopterygii</taxon>
        <taxon>Neopterygii</taxon>
        <taxon>Teleostei</taxon>
        <taxon>Elopiformes</taxon>
        <taxon>Megalopidae</taxon>
        <taxon>Megalops</taxon>
    </lineage>
</organism>
<feature type="compositionally biased region" description="Basic and acidic residues" evidence="2">
    <location>
        <begin position="298"/>
        <end position="314"/>
    </location>
</feature>
<evidence type="ECO:0000256" key="2">
    <source>
        <dbReference type="SAM" id="MobiDB-lite"/>
    </source>
</evidence>
<feature type="compositionally biased region" description="Low complexity" evidence="2">
    <location>
        <begin position="1924"/>
        <end position="1935"/>
    </location>
</feature>
<feature type="compositionally biased region" description="Basic residues" evidence="2">
    <location>
        <begin position="1086"/>
        <end position="1095"/>
    </location>
</feature>
<proteinExistence type="predicted"/>
<feature type="region of interest" description="Disordered" evidence="2">
    <location>
        <begin position="489"/>
        <end position="526"/>
    </location>
</feature>
<feature type="region of interest" description="Disordered" evidence="2">
    <location>
        <begin position="592"/>
        <end position="625"/>
    </location>
</feature>
<feature type="coiled-coil region" evidence="1">
    <location>
        <begin position="3096"/>
        <end position="3131"/>
    </location>
</feature>
<feature type="compositionally biased region" description="Basic residues" evidence="2">
    <location>
        <begin position="2317"/>
        <end position="2326"/>
    </location>
</feature>
<dbReference type="InterPro" id="IPR023393">
    <property type="entry name" value="START-like_dom_sf"/>
</dbReference>
<feature type="compositionally biased region" description="Basic and acidic residues" evidence="2">
    <location>
        <begin position="2108"/>
        <end position="2133"/>
    </location>
</feature>
<feature type="region of interest" description="Disordered" evidence="2">
    <location>
        <begin position="3221"/>
        <end position="3240"/>
    </location>
</feature>
<gene>
    <name evidence="4" type="ORF">MATL_G00161250</name>
</gene>
<feature type="region of interest" description="Disordered" evidence="2">
    <location>
        <begin position="3152"/>
        <end position="3213"/>
    </location>
</feature>
<evidence type="ECO:0000313" key="4">
    <source>
        <dbReference type="EMBL" id="KAG7466098.1"/>
    </source>
</evidence>
<feature type="compositionally biased region" description="Polar residues" evidence="2">
    <location>
        <begin position="513"/>
        <end position="526"/>
    </location>
</feature>
<name>A0A9D3PUU1_MEGAT</name>
<feature type="compositionally biased region" description="Low complexity" evidence="2">
    <location>
        <begin position="2920"/>
        <end position="2929"/>
    </location>
</feature>
<feature type="region of interest" description="Disordered" evidence="2">
    <location>
        <begin position="2309"/>
        <end position="2329"/>
    </location>
</feature>
<sequence length="3471" mass="384962">SADLLSRLYPQRTPIFSHFLRRNKSLEVPQPLWRSSGPRKWMSDECLPSKRMRGRANTLPSESSRHFEHQTRFSERLNESMKADPAQRSGGRAERKSSPSKSGIIRSKQESAQTFSTLEQSNVSIINKSNTPLNPPKGVKNSSHGNRGLERIRKAFSRSVGPGIRTALSKMFRKPPSGFGRKGTKPINKTANRLLEKSEGNRTMQREKKVAEKSPIKMALSCEDLEHLTPSEEMKERRWNSAEVLAKVTDRQGGRQWKLAGWTENQEQEKEEGSSDCDSSYSLDSLSSAYATALAEQLRQEDSDMSEGEGKSEAESIDSQISQDSLVMESSKKPTVRPISKVAEVCHHPVSSSHFHTSGKERKICNTHSTGEEEDAESFSSRGSCTSDEMPAEAYWRLCGASKTKVADKPEAVKESGSLPKLTMESKHRGTESSGESARGLLSMGSSPLPLSVSSFREPENLLVLTDAWSSTDASDSPRINRASTYVSQPVLHDPMDNSSSPQSSMDLSDSLRSYNSQGFSHTDCSEGENTILEQQKSWNSDISGNTSVLARFIGDNNIPPSVDAVTEPNQEVIDYEMSNLEGCSVNILSKGKGGETNTDMETSDCPETGGNMENENTPSGPNLWKPVGVPFSVCKSSRLQLDSEPVPSDTSEKLQNNIMSEQLLGSIGEHTLMVVEGTTCNATDFSPKDSLSISEGTVTNKTVTQEWSVVKSDVDTVEPQSITLSVLHKTTSRRMDETYTAVNMESQLLSSSQTPKPLRGFNTASIINTARLPSDKINLTDESAIECPDLSKCPNDQMTSEDRKMCMTEGNTSWKWVQHATCQDREDLLYERHTESQNQLKSDMIITSETVSTSDRFSLESNDSISFHTTLSDSQVQLQEGCQAEEAESVVSYIPESILNKGENQYFLNYNSSPCPSAQEHRVTVLTNSRCNDTTTADERTLTTCIVYEPKGQEVLNEAQSKSPTVHKPCADVETEATLTIPEVEGEELDAEVEVEGVENISVMQDLDKSDVDVEIVEEDEWEECEAQETRDCSIKTMKRFKPEKLSLHSKKGIKNAPPPLNKFLRSTPRGRCARKRNNGTQETHKHKLKTSKKKSLEDKDVSASASVTRRSLKCNVQDDSNKELSHYCDKEISEQDIHKTTTNCSLYAVHYILKDSMPKESFDVQMREQESDEGTITDMEKLVQNPTVVSQERKNGVLLNCLQAASGQNMLSPIDQEISEVVQEHMKLSMKEGQDDISTDEQESEGVMSMLSVHRRKISFKELNPCALSSFTSCCPVGNLLITSPPEMTSALESVKNNRDHLHTGPTLTSRLQAPTPEICYSVYQMLPHTSECEAMKDDYVRVDMADFDLEQLALPTLTSSSQNQASSGTKGTESGTLQKHGISSQVGQNSGEGGRNMQSQDRINYVHIGDTVKISPSATGTARKEHGDGKMISILSGDQHTVVESNECRHIHSSTSETISIVHNSQDTTYSQNDKQRENVSTAGNTTQQEIMIKGGALEKDEAKPSISINVFGNRVEGVPSADKSFPSSTCRKDLIGMSQVGQNMEITCNQVLDCQDYKIGSNMQFTQDRLGHLNKPTLKPEGNLENVYASGEVVIFTQAKEEEGNIIFPHSEDTLLKHTCPNTNNSGLNGPGNEDYLDVRMSTWTGPVEHESQHLTKRSQQIQAETSVFMKQMNSAAKLENSNEPTNAREDRESNRNTMELMEDYKHLQNESEGYLCSAENYTLENGVCYQYRSMTGLGGMGSSNIVIPDAISHTGKQFSESKVVDCLQWPEHDKNKERKRMEGIIPLSVNSTVELKSNCLSQNVRQTDTVQSSSAIYSLTENSTPLFPAENRLHSVCNLACCVKNAHEIAKCGSSYQTIETQEHKHNILEAKRQRELGNPSSAESTGQTILEGANEKSVTNCLVNLEELVDVKENNRTSSSFPSPSQFEQDGCNSKAKPHGNSIKHSEFVKSDYTGSHQVNSRSNVDHQRGKPKRFRRLNTKAPPSSSTESMLDSSSEEKVISRVYPSKPSFTKSRPGTQMHYKQEMMINIRACTDTTTDQSAMSSAIQMINKLDDEPRNGNGRFQRESKPIMKPLKSNIVSHVEKSTILPRSEYSTPTGLNEGHHEASKPHLKHQESSSAKKEKVLQQDRQTSLKSDAIMHFASSDINPFVHSWQDVESGRGTCKNQVFGSATDISCKAPLVDGENNQVTRCHSVDNGLDSQNSPFYSHLSTFANSKGLSSSFEDIHEQDPSDYQVKAYHCISCGDNGENLRTCDPYSNAVSGDLGNSSGQVDEIMLVYSSEQETVANPHQDCSTLTCDHGTQTTTVDGRQKKRNRHKRSSTQVPVVRMENSGTGVTTTWKSLQNMSHHLSQLIHNTSDLLGNIQCIRDKEARLNTSHVSNNMTHRCIKRDCSTQTAVDVGIQTEGFPVHLSGGEIQNTQLFEERSKSHEVNVIVKVIGSDRLSISKEEEDITLTLQDRPRDRKATEKMQSMPDLRLTNSIATEASRFSVDAVPQKVGVSTPSLVTNTQIHSHISPGDSLISSPEHIPESTPLSANLGISRISSSSSNKTREGKGTPLKDDSFCNRAHQKRSPRQVCFIDRASSPILTVEAGAATQLGRSKSAQCLFNHQKAEMQESVWEQCEVQSASWLRFQDQERRFPSKDLKISERVSQGCDQAGKPNSLASDRSISVSLGNMSDVSHPCSQLFERYSVNPVVCRAKEDQKNSRNVTDGAKKLTANKILQVSKPSGHQPVSESPRWTSISPYLSDRAPVQGHSSSLMSRQQDESQLLGCKEEVSISRKSRQMSTFDKNPSYSTHDLEYYHTPSEDAGEYWSCPLDSSDISEETVQVPDDDAVSVAPSECNTDILVSINPLANATQKEHPKVPEDLPMHNKFSNWSGVNYQPPLNLSSSVSPSDLTRVTKQKTKSRCPDVCSSESQGSGLGEETVAMRSNRAKEIEMLRKEREQVMAAVRLDMNPHQLTVELTEAKLHYGLGETDALLKLLKSNSREGPSAVPTKQQLYDRHRRSIEGLRQEREAQLQTCRRARSLSPSKHPTPPGQGTEPPARRVPDSPSRRREYLQQLRQVVVESTRVPEPPRQAGQCPSEIELLLRDYGRAREEARTEIARARDRLRERTEQEKRRLQQQALSRAVKDDLRFRTRVSSSTLCTGSSLSLSSGPTSGYNSSNTVLQKEGSRPTQTLQVPESGGLKVRGHPPLRASQNVDTQRPWLSAQDVRLETPVTESSPQQPSPCGRHRTLSVNLPFSMSTSYQDIAKCTLTSAIAEVRSAAAGDLGNLLEGRASGGWRYQGTERGVQAFYKPSSSPLVHSFLGATELERPLPSLWCMIRDHSKTHLYHESVHSTWTQPLDDSTQLVYLLSDPSVCHLTQPRDFCCISTESKEQGEWVLAMRSVFEESLPRPSVDAVRGELLPSAWVLQPTLRHGREVVRVTYLLQVDLGTPALPQRLLSIVARKQAAVIAELDAFFSL</sequence>
<dbReference type="PROSITE" id="PS50848">
    <property type="entry name" value="START"/>
    <property type="match status" value="1"/>
</dbReference>
<feature type="region of interest" description="Disordered" evidence="2">
    <location>
        <begin position="2731"/>
        <end position="2759"/>
    </location>
</feature>
<dbReference type="EMBL" id="JAFDVH010000013">
    <property type="protein sequence ID" value="KAG7466098.1"/>
    <property type="molecule type" value="Genomic_DNA"/>
</dbReference>